<dbReference type="PANTHER" id="PTHR46072:SF11">
    <property type="entry name" value="AMIDASE-RELATED"/>
    <property type="match status" value="1"/>
</dbReference>
<keyword evidence="2" id="KW-0378">Hydrolase</keyword>
<comment type="caution">
    <text evidence="4">The sequence shown here is derived from an EMBL/GenBank/DDBJ whole genome shotgun (WGS) entry which is preliminary data.</text>
</comment>
<proteinExistence type="inferred from homology"/>
<dbReference type="OrthoDB" id="6428749at2759"/>
<gene>
    <name evidence="4" type="ORF">Amon01_000683000</name>
</gene>
<dbReference type="InterPro" id="IPR036928">
    <property type="entry name" value="AS_sf"/>
</dbReference>
<organism evidence="4 5">
    <name type="scientific">Ambrosiozyma monospora</name>
    <name type="common">Yeast</name>
    <name type="synonym">Endomycopsis monosporus</name>
    <dbReference type="NCBI Taxonomy" id="43982"/>
    <lineage>
        <taxon>Eukaryota</taxon>
        <taxon>Fungi</taxon>
        <taxon>Dikarya</taxon>
        <taxon>Ascomycota</taxon>
        <taxon>Saccharomycotina</taxon>
        <taxon>Pichiomycetes</taxon>
        <taxon>Pichiales</taxon>
        <taxon>Pichiaceae</taxon>
        <taxon>Ambrosiozyma</taxon>
    </lineage>
</organism>
<reference evidence="4" key="1">
    <citation type="submission" date="2023-04" db="EMBL/GenBank/DDBJ databases">
        <title>Ambrosiozyma monospora NBRC 1965.</title>
        <authorList>
            <person name="Ichikawa N."/>
            <person name="Sato H."/>
            <person name="Tonouchi N."/>
        </authorList>
    </citation>
    <scope>NUCLEOTIDE SEQUENCE</scope>
    <source>
        <strain evidence="4">NBRC 1965</strain>
    </source>
</reference>
<accession>A0A9W6YYU9</accession>
<dbReference type="Proteomes" id="UP001165063">
    <property type="component" value="Unassembled WGS sequence"/>
</dbReference>
<dbReference type="SUPFAM" id="SSF75304">
    <property type="entry name" value="Amidase signature (AS) enzymes"/>
    <property type="match status" value="1"/>
</dbReference>
<evidence type="ECO:0000259" key="3">
    <source>
        <dbReference type="Pfam" id="PF01425"/>
    </source>
</evidence>
<evidence type="ECO:0000256" key="2">
    <source>
        <dbReference type="ARBA" id="ARBA00022801"/>
    </source>
</evidence>
<dbReference type="GO" id="GO:0016787">
    <property type="term" value="F:hydrolase activity"/>
    <property type="evidence" value="ECO:0007669"/>
    <property type="project" value="UniProtKB-KW"/>
</dbReference>
<dbReference type="PANTHER" id="PTHR46072">
    <property type="entry name" value="AMIDASE-RELATED-RELATED"/>
    <property type="match status" value="1"/>
</dbReference>
<evidence type="ECO:0000313" key="4">
    <source>
        <dbReference type="EMBL" id="GMG45890.1"/>
    </source>
</evidence>
<comment type="similarity">
    <text evidence="1">Belongs to the amidase family.</text>
</comment>
<evidence type="ECO:0000256" key="1">
    <source>
        <dbReference type="ARBA" id="ARBA00009199"/>
    </source>
</evidence>
<evidence type="ECO:0000313" key="5">
    <source>
        <dbReference type="Proteomes" id="UP001165063"/>
    </source>
</evidence>
<dbReference type="InterPro" id="IPR023631">
    <property type="entry name" value="Amidase_dom"/>
</dbReference>
<keyword evidence="5" id="KW-1185">Reference proteome</keyword>
<dbReference type="EMBL" id="BSXU01004621">
    <property type="protein sequence ID" value="GMG45890.1"/>
    <property type="molecule type" value="Genomic_DNA"/>
</dbReference>
<name>A0A9W6YYU9_AMBMO</name>
<feature type="domain" description="Amidase" evidence="3">
    <location>
        <begin position="5"/>
        <end position="438"/>
    </location>
</feature>
<dbReference type="Pfam" id="PF01425">
    <property type="entry name" value="Amidase"/>
    <property type="match status" value="1"/>
</dbReference>
<dbReference type="AlphaFoldDB" id="A0A9W6YYU9"/>
<sequence>MFEYGIKRAKELDVYFQSHGTPVGPLHGLPMSLKDSFKIPGYDSTIGLVENIGNKSTEYSTLCQLLYDQGAVFYVKTNVSQCLMTYDSDNNVFGRVLNPLNLQLTAGGSSGGEGALLKQRGSVVGIGTDVGGSIRIPALCDGVYGFKPSCDRVPYGNQVNPDDPRDRTGLSFNPCAGPLATTFDNLDIVFRAILGGKPWLYDASTKSVPFMDDVYNEFKNKEVLRIGYFIEDEGFPLHPPLKFAIEHSIERLQKEGYEMVRIDKFPSLEILWRHATRSYIMSFGFWTFCKIFRVGEPPIQALKGTHVEKFGLPPANSSVSRVQRYLLERENLKLQWNTIFMELGLDAIICPAAPHGPVKQDEYGISPYTAMWNVVDFPALVMPLTKEPALTLENAPHKSEYVKGKYSAYVADYKPEETVGACSHIQLVTRNFEDEKLLAISRRIDYILN</sequence>
<protein>
    <submittedName>
        <fullName evidence="4">Unnamed protein product</fullName>
    </submittedName>
</protein>
<dbReference type="Gene3D" id="3.90.1300.10">
    <property type="entry name" value="Amidase signature (AS) domain"/>
    <property type="match status" value="1"/>
</dbReference>